<accession>A0A951Q2Z5</accession>
<reference evidence="2" key="1">
    <citation type="submission" date="2021-05" db="EMBL/GenBank/DDBJ databases">
        <authorList>
            <person name="Pietrasiak N."/>
            <person name="Ward R."/>
            <person name="Stajich J.E."/>
            <person name="Kurbessoian T."/>
        </authorList>
    </citation>
    <scope>NUCLEOTIDE SEQUENCE</scope>
    <source>
        <strain evidence="2">JT2-VF2</strain>
    </source>
</reference>
<evidence type="ECO:0000256" key="1">
    <source>
        <dbReference type="SAM" id="Phobius"/>
    </source>
</evidence>
<feature type="transmembrane region" description="Helical" evidence="1">
    <location>
        <begin position="7"/>
        <end position="29"/>
    </location>
</feature>
<gene>
    <name evidence="2" type="ORF">KME32_19925</name>
</gene>
<proteinExistence type="predicted"/>
<feature type="transmembrane region" description="Helical" evidence="1">
    <location>
        <begin position="296"/>
        <end position="317"/>
    </location>
</feature>
<feature type="transmembrane region" description="Helical" evidence="1">
    <location>
        <begin position="223"/>
        <end position="245"/>
    </location>
</feature>
<evidence type="ECO:0000313" key="2">
    <source>
        <dbReference type="EMBL" id="MBW4563370.1"/>
    </source>
</evidence>
<comment type="caution">
    <text evidence="2">The sequence shown here is derived from an EMBL/GenBank/DDBJ whole genome shotgun (WGS) entry which is preliminary data.</text>
</comment>
<dbReference type="AlphaFoldDB" id="A0A951Q2Z5"/>
<reference evidence="2" key="2">
    <citation type="journal article" date="2022" name="Microbiol. Resour. Announc.">
        <title>Metagenome Sequencing to Explore Phylogenomics of Terrestrial Cyanobacteria.</title>
        <authorList>
            <person name="Ward R.D."/>
            <person name="Stajich J.E."/>
            <person name="Johansen J.R."/>
            <person name="Huntemann M."/>
            <person name="Clum A."/>
            <person name="Foster B."/>
            <person name="Foster B."/>
            <person name="Roux S."/>
            <person name="Palaniappan K."/>
            <person name="Varghese N."/>
            <person name="Mukherjee S."/>
            <person name="Reddy T.B.K."/>
            <person name="Daum C."/>
            <person name="Copeland A."/>
            <person name="Chen I.A."/>
            <person name="Ivanova N.N."/>
            <person name="Kyrpides N.C."/>
            <person name="Shapiro N."/>
            <person name="Eloe-Fadrosh E.A."/>
            <person name="Pietrasiak N."/>
        </authorList>
    </citation>
    <scope>NUCLEOTIDE SEQUENCE</scope>
    <source>
        <strain evidence="2">JT2-VF2</strain>
    </source>
</reference>
<dbReference type="Proteomes" id="UP000715781">
    <property type="component" value="Unassembled WGS sequence"/>
</dbReference>
<feature type="transmembrane region" description="Helical" evidence="1">
    <location>
        <begin position="257"/>
        <end position="276"/>
    </location>
</feature>
<sequence>MRRAVLFLSKFVISLWTILVVSFLSLLIFNAPNVPNTAPFAEVSIKTNNGSTIHLPNRIFNCTETGQEFQCQANIQDRLLKLTLTKGSEYKYDLSNCRALYNNQPIDCSEKGQTYAPIIAKIYEITNPELTPQQLQAVRQKYWGINALKQFGELGLMWISTGLSLVAGLNAAFLAWFYPGKLSKAFASLVCGFGMYRFVWGLLGRVQFDVVTPYGFTPDSWSWVVDGGALIAGVGTLIATALVLWRRFHRFIRLPMSISSSVGIFNLCSFSLLWIFTYLPSLFGFTETLLQNRSVLMWVGTTISSTFAIVAAILFYLHTNQSIKKFLCLSSGIGAVALAINLFLFVLLGLGYAD</sequence>
<feature type="transmembrane region" description="Helical" evidence="1">
    <location>
        <begin position="329"/>
        <end position="353"/>
    </location>
</feature>
<organism evidence="2 3">
    <name type="scientific">Mojavia pulchra JT2-VF2</name>
    <dbReference type="NCBI Taxonomy" id="287848"/>
    <lineage>
        <taxon>Bacteria</taxon>
        <taxon>Bacillati</taxon>
        <taxon>Cyanobacteriota</taxon>
        <taxon>Cyanophyceae</taxon>
        <taxon>Nostocales</taxon>
        <taxon>Nostocaceae</taxon>
    </lineage>
</organism>
<keyword evidence="1" id="KW-1133">Transmembrane helix</keyword>
<feature type="transmembrane region" description="Helical" evidence="1">
    <location>
        <begin position="185"/>
        <end position="203"/>
    </location>
</feature>
<feature type="transmembrane region" description="Helical" evidence="1">
    <location>
        <begin position="156"/>
        <end position="178"/>
    </location>
</feature>
<keyword evidence="1" id="KW-0472">Membrane</keyword>
<name>A0A951Q2Z5_9NOST</name>
<dbReference type="EMBL" id="JAHHHN010000012">
    <property type="protein sequence ID" value="MBW4563370.1"/>
    <property type="molecule type" value="Genomic_DNA"/>
</dbReference>
<keyword evidence="1" id="KW-0812">Transmembrane</keyword>
<protein>
    <submittedName>
        <fullName evidence="2">Uncharacterized protein</fullName>
    </submittedName>
</protein>
<evidence type="ECO:0000313" key="3">
    <source>
        <dbReference type="Proteomes" id="UP000715781"/>
    </source>
</evidence>